<name>A0AAV3QAY0_LITER</name>
<sequence length="249" mass="27847">MVDWERIIDPLLLPFDSCPFWIQVRGLKEQFFTREVAGKVGNDFQACDRIKLRIDKQEEGEVTEESLLAGRGGIQPLNQELEVSSGGVSPPLGFMQPHGQVVTGARLLVEIGANETNGDPQSKNLNPKVFGLPENGPDMGFYHKEGLEVSYSQDGMVEAAKQPSESNEYSNFELSGFKPLRAVRSLAGLVNSKKHSLVFLIETKLWKNEWENIKCKVKRYNLLEVEANDRKGGISRSQLSPIPLIILKH</sequence>
<dbReference type="Proteomes" id="UP001454036">
    <property type="component" value="Unassembled WGS sequence"/>
</dbReference>
<evidence type="ECO:0000313" key="2">
    <source>
        <dbReference type="Proteomes" id="UP001454036"/>
    </source>
</evidence>
<comment type="caution">
    <text evidence="1">The sequence shown here is derived from an EMBL/GenBank/DDBJ whole genome shotgun (WGS) entry which is preliminary data.</text>
</comment>
<dbReference type="AlphaFoldDB" id="A0AAV3QAY0"/>
<keyword evidence="2" id="KW-1185">Reference proteome</keyword>
<organism evidence="1 2">
    <name type="scientific">Lithospermum erythrorhizon</name>
    <name type="common">Purple gromwell</name>
    <name type="synonym">Lithospermum officinale var. erythrorhizon</name>
    <dbReference type="NCBI Taxonomy" id="34254"/>
    <lineage>
        <taxon>Eukaryota</taxon>
        <taxon>Viridiplantae</taxon>
        <taxon>Streptophyta</taxon>
        <taxon>Embryophyta</taxon>
        <taxon>Tracheophyta</taxon>
        <taxon>Spermatophyta</taxon>
        <taxon>Magnoliopsida</taxon>
        <taxon>eudicotyledons</taxon>
        <taxon>Gunneridae</taxon>
        <taxon>Pentapetalae</taxon>
        <taxon>asterids</taxon>
        <taxon>lamiids</taxon>
        <taxon>Boraginales</taxon>
        <taxon>Boraginaceae</taxon>
        <taxon>Boraginoideae</taxon>
        <taxon>Lithospermeae</taxon>
        <taxon>Lithospermum</taxon>
    </lineage>
</organism>
<evidence type="ECO:0000313" key="1">
    <source>
        <dbReference type="EMBL" id="GAA0159785.1"/>
    </source>
</evidence>
<dbReference type="EMBL" id="BAABME010003690">
    <property type="protein sequence ID" value="GAA0159785.1"/>
    <property type="molecule type" value="Genomic_DNA"/>
</dbReference>
<proteinExistence type="predicted"/>
<reference evidence="1 2" key="1">
    <citation type="submission" date="2024-01" db="EMBL/GenBank/DDBJ databases">
        <title>The complete chloroplast genome sequence of Lithospermum erythrorhizon: insights into the phylogenetic relationship among Boraginaceae species and the maternal lineages of purple gromwells.</title>
        <authorList>
            <person name="Okada T."/>
            <person name="Watanabe K."/>
        </authorList>
    </citation>
    <scope>NUCLEOTIDE SEQUENCE [LARGE SCALE GENOMIC DNA]</scope>
</reference>
<evidence type="ECO:0008006" key="3">
    <source>
        <dbReference type="Google" id="ProtNLM"/>
    </source>
</evidence>
<gene>
    <name evidence="1" type="ORF">LIER_16489</name>
</gene>
<protein>
    <recommendedName>
        <fullName evidence="3">DUF4283 domain-containing protein</fullName>
    </recommendedName>
</protein>
<accession>A0AAV3QAY0</accession>